<reference evidence="2" key="2">
    <citation type="submission" date="2014-02" db="EMBL/GenBank/DDBJ databases">
        <title>Complete DNA sequence of /Kuraishia capsulata/ illustrates novel genomic features among budding yeasts (/Saccharomycotina/).</title>
        <authorList>
            <person name="Morales L."/>
            <person name="Noel B."/>
            <person name="Porcel B."/>
            <person name="Marcet-Houben M."/>
            <person name="Hullo M-F."/>
            <person name="Sacerdot C."/>
            <person name="Tekaia F."/>
            <person name="Leh-Louis V."/>
            <person name="Despons L."/>
            <person name="Khanna V."/>
            <person name="Aury J-M."/>
            <person name="Barbe V."/>
            <person name="Couloux A."/>
            <person name="Labadie K."/>
            <person name="Pelletier E."/>
            <person name="Souciet J-L."/>
            <person name="Boekhout T."/>
            <person name="Gabaldon T."/>
            <person name="Wincker P."/>
            <person name="Dujon B."/>
        </authorList>
    </citation>
    <scope>NUCLEOTIDE SEQUENCE</scope>
    <source>
        <strain evidence="2">CBS 1993</strain>
    </source>
</reference>
<dbReference type="OrthoDB" id="8189076at2759"/>
<dbReference type="RefSeq" id="XP_022459832.1">
    <property type="nucleotide sequence ID" value="XM_022602272.1"/>
</dbReference>
<accession>W6MWT6</accession>
<reference evidence="2" key="1">
    <citation type="submission" date="2013-12" db="EMBL/GenBank/DDBJ databases">
        <authorList>
            <person name="Genoscope - CEA"/>
        </authorList>
    </citation>
    <scope>NUCLEOTIDE SEQUENCE</scope>
    <source>
        <strain evidence="2">CBS 1993</strain>
    </source>
</reference>
<dbReference type="Proteomes" id="UP000019384">
    <property type="component" value="Unassembled WGS sequence"/>
</dbReference>
<sequence>MNVSRPSPDPLTTSFYSAFLLPLKLTQSPVAISQMSMPTPAPSAVGGTPSTLLPEMISIQDLENGTLNIDALIEEIRILHQKIPALRFQMTNCLRTLANMDDSQGPSQAFQHIQREVVELKQMLETYSASYRRLMPVIRYAKLKSGLNPDDMTKVQRHEVKVLSSSDEITEVVGSPGSKPLGTKRYSTTKQVRPRAPSASKGKVTDSAGSASQPILL</sequence>
<proteinExistence type="predicted"/>
<evidence type="ECO:0000313" key="3">
    <source>
        <dbReference type="Proteomes" id="UP000019384"/>
    </source>
</evidence>
<gene>
    <name evidence="2" type="ORF">KUCA_T00003819001</name>
</gene>
<name>W6MWT6_9ASCO</name>
<evidence type="ECO:0000256" key="1">
    <source>
        <dbReference type="SAM" id="MobiDB-lite"/>
    </source>
</evidence>
<feature type="compositionally biased region" description="Polar residues" evidence="1">
    <location>
        <begin position="207"/>
        <end position="217"/>
    </location>
</feature>
<keyword evidence="3" id="KW-1185">Reference proteome</keyword>
<dbReference type="EMBL" id="HG793128">
    <property type="protein sequence ID" value="CDK27840.1"/>
    <property type="molecule type" value="Genomic_DNA"/>
</dbReference>
<dbReference type="AlphaFoldDB" id="W6MWT6"/>
<evidence type="ECO:0000313" key="2">
    <source>
        <dbReference type="EMBL" id="CDK27840.1"/>
    </source>
</evidence>
<dbReference type="HOGENOM" id="CLU_1272483_0_0_1"/>
<dbReference type="GeneID" id="34521220"/>
<organism evidence="2 3">
    <name type="scientific">Kuraishia capsulata CBS 1993</name>
    <dbReference type="NCBI Taxonomy" id="1382522"/>
    <lineage>
        <taxon>Eukaryota</taxon>
        <taxon>Fungi</taxon>
        <taxon>Dikarya</taxon>
        <taxon>Ascomycota</taxon>
        <taxon>Saccharomycotina</taxon>
        <taxon>Pichiomycetes</taxon>
        <taxon>Pichiales</taxon>
        <taxon>Pichiaceae</taxon>
        <taxon>Kuraishia</taxon>
    </lineage>
</organism>
<protein>
    <submittedName>
        <fullName evidence="2">Uncharacterized protein</fullName>
    </submittedName>
</protein>
<feature type="region of interest" description="Disordered" evidence="1">
    <location>
        <begin position="171"/>
        <end position="217"/>
    </location>
</feature>